<dbReference type="InterPro" id="IPR029618">
    <property type="entry name" value="CCDC172"/>
</dbReference>
<evidence type="ECO:0000256" key="7">
    <source>
        <dbReference type="SAM" id="MobiDB-lite"/>
    </source>
</evidence>
<evidence type="ECO:0000313" key="9">
    <source>
        <dbReference type="Proteomes" id="UP001164746"/>
    </source>
</evidence>
<dbReference type="Proteomes" id="UP001164746">
    <property type="component" value="Chromosome 12"/>
</dbReference>
<feature type="compositionally biased region" description="Basic residues" evidence="7">
    <location>
        <begin position="414"/>
        <end position="423"/>
    </location>
</feature>
<protein>
    <recommendedName>
        <fullName evidence="3">Coiled-coil domain-containing protein 172</fullName>
    </recommendedName>
</protein>
<evidence type="ECO:0000256" key="1">
    <source>
        <dbReference type="ARBA" id="ARBA00004496"/>
    </source>
</evidence>
<proteinExistence type="inferred from homology"/>
<keyword evidence="9" id="KW-1185">Reference proteome</keyword>
<comment type="similarity">
    <text evidence="2">Belongs to the CCDC172 family.</text>
</comment>
<feature type="compositionally biased region" description="Basic and acidic residues" evidence="7">
    <location>
        <begin position="525"/>
        <end position="538"/>
    </location>
</feature>
<evidence type="ECO:0000313" key="8">
    <source>
        <dbReference type="EMBL" id="WAR21134.1"/>
    </source>
</evidence>
<feature type="region of interest" description="Disordered" evidence="7">
    <location>
        <begin position="510"/>
        <end position="538"/>
    </location>
</feature>
<reference evidence="8" key="1">
    <citation type="submission" date="2022-11" db="EMBL/GenBank/DDBJ databases">
        <title>Centuries of genome instability and evolution in soft-shell clam transmissible cancer (bioRxiv).</title>
        <authorList>
            <person name="Hart S.F.M."/>
            <person name="Yonemitsu M.A."/>
            <person name="Giersch R.M."/>
            <person name="Beal B.F."/>
            <person name="Arriagada G."/>
            <person name="Davis B.W."/>
            <person name="Ostrander E.A."/>
            <person name="Goff S.P."/>
            <person name="Metzger M.J."/>
        </authorList>
    </citation>
    <scope>NUCLEOTIDE SEQUENCE</scope>
    <source>
        <strain evidence="8">MELC-2E11</strain>
        <tissue evidence="8">Siphon/mantle</tissue>
    </source>
</reference>
<feature type="compositionally biased region" description="Polar residues" evidence="7">
    <location>
        <begin position="424"/>
        <end position="439"/>
    </location>
</feature>
<feature type="compositionally biased region" description="Low complexity" evidence="7">
    <location>
        <begin position="399"/>
        <end position="410"/>
    </location>
</feature>
<accession>A0ABY7FII4</accession>
<name>A0ABY7FII4_MYAAR</name>
<dbReference type="PANTHER" id="PTHR22419">
    <property type="entry name" value="COILED-COIL DOMAIN-CONTAINING PROTEIN 172"/>
    <property type="match status" value="1"/>
</dbReference>
<feature type="region of interest" description="Disordered" evidence="7">
    <location>
        <begin position="399"/>
        <end position="439"/>
    </location>
</feature>
<keyword evidence="4" id="KW-0963">Cytoplasm</keyword>
<dbReference type="PANTHER" id="PTHR22419:SF2">
    <property type="entry name" value="COILED-COIL DOMAIN-CONTAINING PROTEIN 172"/>
    <property type="match status" value="1"/>
</dbReference>
<evidence type="ECO:0000256" key="2">
    <source>
        <dbReference type="ARBA" id="ARBA00008975"/>
    </source>
</evidence>
<feature type="coiled-coil region" evidence="6">
    <location>
        <begin position="281"/>
        <end position="308"/>
    </location>
</feature>
<sequence>MFSKFRRKPAVWSMLDTRCCWETPWISMTTASEESGHRSCFVENLELNIAITKKAENKPTETHGLCRLKNRDIRKLIVKDRKRPETNLNMATIDVRQDVFTAQEKGKELEKRFSELREILKAKLDELSRHDLTVKWLSSQEQIYRDQKQELTEQLQTLREAEREHVTTYERDRLSWCEKMSGLAERYGLSGAGRETRHTEQRQQLHQLMEEMGALQAGKWSCCNVRGRYTHSGIGREMRGTKQRQQLHQLREEMGALQAGKWSCCNVRGRYAHSGIREMRGSKQRQQLHQLREEMGALQAELQAYKEKEAVVVKCREERDKLASSLCTELQMTEDLEAECQSISDHLNTDQQFISLQQQLDEEKHRSTVLGSEGTQLQSELNQLHQQLWQHQLKQRQQQMLQQKQQQQQQWKHEHNRKVHSGKQHPNTTSNGSAQVSRVTQYGSSCVEINNEVFSDSDDLLDSQGHLTEGQLQVTRNNGDYIHSLNSNVSGNCEVESLDDPMLAESGHCDEAGSKGQGQTSGIDGFKDGLEKDETTETTKRRIFRSFRKL</sequence>
<evidence type="ECO:0000256" key="5">
    <source>
        <dbReference type="ARBA" id="ARBA00023054"/>
    </source>
</evidence>
<evidence type="ECO:0000256" key="6">
    <source>
        <dbReference type="SAM" id="Coils"/>
    </source>
</evidence>
<comment type="subcellular location">
    <subcellularLocation>
        <location evidence="1">Cytoplasm</location>
    </subcellularLocation>
</comment>
<evidence type="ECO:0000256" key="3">
    <source>
        <dbReference type="ARBA" id="ARBA00022327"/>
    </source>
</evidence>
<keyword evidence="5 6" id="KW-0175">Coiled coil</keyword>
<evidence type="ECO:0000256" key="4">
    <source>
        <dbReference type="ARBA" id="ARBA00022490"/>
    </source>
</evidence>
<organism evidence="8 9">
    <name type="scientific">Mya arenaria</name>
    <name type="common">Soft-shell clam</name>
    <dbReference type="NCBI Taxonomy" id="6604"/>
    <lineage>
        <taxon>Eukaryota</taxon>
        <taxon>Metazoa</taxon>
        <taxon>Spiralia</taxon>
        <taxon>Lophotrochozoa</taxon>
        <taxon>Mollusca</taxon>
        <taxon>Bivalvia</taxon>
        <taxon>Autobranchia</taxon>
        <taxon>Heteroconchia</taxon>
        <taxon>Euheterodonta</taxon>
        <taxon>Imparidentia</taxon>
        <taxon>Neoheterodontei</taxon>
        <taxon>Myida</taxon>
        <taxon>Myoidea</taxon>
        <taxon>Myidae</taxon>
        <taxon>Mya</taxon>
    </lineage>
</organism>
<gene>
    <name evidence="8" type="ORF">MAR_015108</name>
</gene>
<dbReference type="EMBL" id="CP111023">
    <property type="protein sequence ID" value="WAR21134.1"/>
    <property type="molecule type" value="Genomic_DNA"/>
</dbReference>